<dbReference type="PANTHER" id="PTHR42852">
    <property type="entry name" value="THIOL:DISULFIDE INTERCHANGE PROTEIN DSBE"/>
    <property type="match status" value="1"/>
</dbReference>
<dbReference type="InterPro" id="IPR050553">
    <property type="entry name" value="Thioredoxin_ResA/DsbE_sf"/>
</dbReference>
<name>A0A381N3N2_9ZZZZ</name>
<dbReference type="PANTHER" id="PTHR42852:SF18">
    <property type="entry name" value="CHROMOSOME UNDETERMINED SCAFFOLD_47, WHOLE GENOME SHOTGUN SEQUENCE"/>
    <property type="match status" value="1"/>
</dbReference>
<dbReference type="InterPro" id="IPR013766">
    <property type="entry name" value="Thioredoxin_domain"/>
</dbReference>
<reference evidence="2" key="1">
    <citation type="submission" date="2018-05" db="EMBL/GenBank/DDBJ databases">
        <authorList>
            <person name="Lanie J.A."/>
            <person name="Ng W.-L."/>
            <person name="Kazmierczak K.M."/>
            <person name="Andrzejewski T.M."/>
            <person name="Davidsen T.M."/>
            <person name="Wayne K.J."/>
            <person name="Tettelin H."/>
            <person name="Glass J.I."/>
            <person name="Rusch D."/>
            <person name="Podicherti R."/>
            <person name="Tsui H.-C.T."/>
            <person name="Winkler M.E."/>
        </authorList>
    </citation>
    <scope>NUCLEOTIDE SEQUENCE</scope>
</reference>
<dbReference type="EMBL" id="UINC01000109">
    <property type="protein sequence ID" value="SUZ49206.1"/>
    <property type="molecule type" value="Genomic_DNA"/>
</dbReference>
<evidence type="ECO:0000259" key="1">
    <source>
        <dbReference type="PROSITE" id="PS51352"/>
    </source>
</evidence>
<evidence type="ECO:0000313" key="2">
    <source>
        <dbReference type="EMBL" id="SUZ49206.1"/>
    </source>
</evidence>
<organism evidence="2">
    <name type="scientific">marine metagenome</name>
    <dbReference type="NCBI Taxonomy" id="408172"/>
    <lineage>
        <taxon>unclassified sequences</taxon>
        <taxon>metagenomes</taxon>
        <taxon>ecological metagenomes</taxon>
    </lineage>
</organism>
<proteinExistence type="predicted"/>
<feature type="domain" description="Thioredoxin" evidence="1">
    <location>
        <begin position="5"/>
        <end position="147"/>
    </location>
</feature>
<dbReference type="PROSITE" id="PS51352">
    <property type="entry name" value="THIOREDOXIN_2"/>
    <property type="match status" value="1"/>
</dbReference>
<sequence length="148" mass="16330">MQLFACAGVALVPASAETIMSEVQRTKGTHAVLLNVWATSCAPCVAEFPAIVELGENNSKLHVLFVSTDFPEYEKRVKQFLQQNGVAGKSFIKSQKDQAFINGLHPDWSGALPFTILFAKNSGDVVDYWEGEQPEIRFKTAIERAINL</sequence>
<protein>
    <recommendedName>
        <fullName evidence="1">Thioredoxin domain-containing protein</fullName>
    </recommendedName>
</protein>
<dbReference type="SUPFAM" id="SSF52833">
    <property type="entry name" value="Thioredoxin-like"/>
    <property type="match status" value="1"/>
</dbReference>
<dbReference type="CDD" id="cd02966">
    <property type="entry name" value="TlpA_like_family"/>
    <property type="match status" value="1"/>
</dbReference>
<dbReference type="AlphaFoldDB" id="A0A381N3N2"/>
<accession>A0A381N3N2</accession>
<gene>
    <name evidence="2" type="ORF">METZ01_LOCUS2060</name>
</gene>
<dbReference type="Gene3D" id="3.40.30.10">
    <property type="entry name" value="Glutaredoxin"/>
    <property type="match status" value="1"/>
</dbReference>
<dbReference type="InterPro" id="IPR036249">
    <property type="entry name" value="Thioredoxin-like_sf"/>
</dbReference>